<dbReference type="InterPro" id="IPR052336">
    <property type="entry name" value="MlaD_Phospholipid_Transporter"/>
</dbReference>
<dbReference type="GO" id="GO:0005548">
    <property type="term" value="F:phospholipid transporter activity"/>
    <property type="evidence" value="ECO:0007669"/>
    <property type="project" value="TreeGrafter"/>
</dbReference>
<dbReference type="PROSITE" id="PS51257">
    <property type="entry name" value="PROKAR_LIPOPROTEIN"/>
    <property type="match status" value="1"/>
</dbReference>
<organism evidence="4 5">
    <name type="scientific">Pseudonocardia endophytica</name>
    <dbReference type="NCBI Taxonomy" id="401976"/>
    <lineage>
        <taxon>Bacteria</taxon>
        <taxon>Bacillati</taxon>
        <taxon>Actinomycetota</taxon>
        <taxon>Actinomycetes</taxon>
        <taxon>Pseudonocardiales</taxon>
        <taxon>Pseudonocardiaceae</taxon>
        <taxon>Pseudonocardia</taxon>
    </lineage>
</organism>
<dbReference type="PANTHER" id="PTHR33371">
    <property type="entry name" value="INTERMEMBRANE PHOSPHOLIPID TRANSPORT SYSTEM BINDING PROTEIN MLAD-RELATED"/>
    <property type="match status" value="1"/>
</dbReference>
<protein>
    <submittedName>
        <fullName evidence="4">Phospholipid/cholesterol/gamma-HCH transport system substrate-binding protein</fullName>
    </submittedName>
</protein>
<dbReference type="GO" id="GO:0005543">
    <property type="term" value="F:phospholipid binding"/>
    <property type="evidence" value="ECO:0007669"/>
    <property type="project" value="TreeGrafter"/>
</dbReference>
<keyword evidence="5" id="KW-1185">Reference proteome</keyword>
<comment type="caution">
    <text evidence="4">The sequence shown here is derived from an EMBL/GenBank/DDBJ whole genome shotgun (WGS) entry which is preliminary data.</text>
</comment>
<feature type="region of interest" description="Disordered" evidence="1">
    <location>
        <begin position="409"/>
        <end position="433"/>
    </location>
</feature>
<dbReference type="Proteomes" id="UP000295560">
    <property type="component" value="Unassembled WGS sequence"/>
</dbReference>
<proteinExistence type="predicted"/>
<dbReference type="InterPro" id="IPR003399">
    <property type="entry name" value="Mce/MlaD"/>
</dbReference>
<keyword evidence="2" id="KW-0812">Transmembrane</keyword>
<dbReference type="OrthoDB" id="5241393at2"/>
<dbReference type="PANTHER" id="PTHR33371:SF4">
    <property type="entry name" value="INTERMEMBRANE PHOSPHOLIPID TRANSPORT SYSTEM BINDING PROTEIN MLAD"/>
    <property type="match status" value="1"/>
</dbReference>
<reference evidence="4 5" key="1">
    <citation type="submission" date="2019-03" db="EMBL/GenBank/DDBJ databases">
        <title>Sequencing the genomes of 1000 actinobacteria strains.</title>
        <authorList>
            <person name="Klenk H.-P."/>
        </authorList>
    </citation>
    <scope>NUCLEOTIDE SEQUENCE [LARGE SCALE GENOMIC DNA]</scope>
    <source>
        <strain evidence="4 5">DSM 44969</strain>
    </source>
</reference>
<dbReference type="AlphaFoldDB" id="A0A4R1HXR4"/>
<evidence type="ECO:0000256" key="1">
    <source>
        <dbReference type="SAM" id="MobiDB-lite"/>
    </source>
</evidence>
<sequence>MGGPKSTKGRSLLIGTVALACFAVAVYVGVNAHKGLPGAQLTTFSAAFEETGGLRAGDDARIARVRAGRVDNVEIKDGTAVATIALDGDRPIYRNATASVDSRSGLGQKIVNIDPGTPDAGELPEGSVLPQEQTTGSENLSELLAVFDDPTRAALTSTVTQTGQGVGGHGRDVQDVVRNAPQILPDLGTVSRALTDKDGQDLTRLLQAANSLSGRFAGRQDQIAALTGDLGTTLRSVSTDNSVPLRDTLDKAPDTLAAAREAMAALQPPLSDVDSATAKLQPGARGLGDATPDLRGVLREAVPPLDGVPNVSDQAQPALGELTRTMTDARPFAPRAANALADANPVLTTLSPYAPEVMLFFENFADAMSNGQAGKGDPNNRHLRVTLMLHTQSVDGQLGIRDPFVARNPYPAPGAAGQDSTGSLPLPSVGGNR</sequence>
<gene>
    <name evidence="4" type="ORF">EV378_2110</name>
</gene>
<feature type="transmembrane region" description="Helical" evidence="2">
    <location>
        <begin position="12"/>
        <end position="30"/>
    </location>
</feature>
<dbReference type="EMBL" id="SMFZ01000001">
    <property type="protein sequence ID" value="TCK26281.1"/>
    <property type="molecule type" value="Genomic_DNA"/>
</dbReference>
<evidence type="ECO:0000256" key="2">
    <source>
        <dbReference type="SAM" id="Phobius"/>
    </source>
</evidence>
<accession>A0A4R1HXR4</accession>
<evidence type="ECO:0000313" key="5">
    <source>
        <dbReference type="Proteomes" id="UP000295560"/>
    </source>
</evidence>
<evidence type="ECO:0000259" key="3">
    <source>
        <dbReference type="Pfam" id="PF02470"/>
    </source>
</evidence>
<name>A0A4R1HXR4_PSEEN</name>
<feature type="domain" description="Mce/MlaD" evidence="3">
    <location>
        <begin position="43"/>
        <end position="116"/>
    </location>
</feature>
<keyword evidence="2" id="KW-0472">Membrane</keyword>
<dbReference type="RefSeq" id="WP_132423293.1">
    <property type="nucleotide sequence ID" value="NZ_SMFZ01000001.1"/>
</dbReference>
<keyword evidence="2" id="KW-1133">Transmembrane helix</keyword>
<dbReference type="Pfam" id="PF02470">
    <property type="entry name" value="MlaD"/>
    <property type="match status" value="1"/>
</dbReference>
<evidence type="ECO:0000313" key="4">
    <source>
        <dbReference type="EMBL" id="TCK26281.1"/>
    </source>
</evidence>